<proteinExistence type="inferred from homology"/>
<evidence type="ECO:0000256" key="14">
    <source>
        <dbReference type="SAM" id="MobiDB-lite"/>
    </source>
</evidence>
<organism evidence="16 17">
    <name type="scientific">Cladorrhinum samala</name>
    <dbReference type="NCBI Taxonomy" id="585594"/>
    <lineage>
        <taxon>Eukaryota</taxon>
        <taxon>Fungi</taxon>
        <taxon>Dikarya</taxon>
        <taxon>Ascomycota</taxon>
        <taxon>Pezizomycotina</taxon>
        <taxon>Sordariomycetes</taxon>
        <taxon>Sordariomycetidae</taxon>
        <taxon>Sordariales</taxon>
        <taxon>Podosporaceae</taxon>
        <taxon>Cladorrhinum</taxon>
    </lineage>
</organism>
<feature type="region of interest" description="Disordered" evidence="14">
    <location>
        <begin position="111"/>
        <end position="159"/>
    </location>
</feature>
<name>A0AAV9H7A8_9PEZI</name>
<evidence type="ECO:0000256" key="15">
    <source>
        <dbReference type="SAM" id="Phobius"/>
    </source>
</evidence>
<protein>
    <recommendedName>
        <fullName evidence="3">Store-operated calcium entry-associated regulatory factor</fullName>
    </recommendedName>
    <alternativeName>
        <fullName evidence="13">Transmembrane protein 66</fullName>
    </alternativeName>
</protein>
<evidence type="ECO:0000256" key="2">
    <source>
        <dbReference type="ARBA" id="ARBA00006833"/>
    </source>
</evidence>
<comment type="caution">
    <text evidence="16">The sequence shown here is derived from an EMBL/GenBank/DDBJ whole genome shotgun (WGS) entry which is preliminary data.</text>
</comment>
<keyword evidence="9" id="KW-0106">Calcium</keyword>
<accession>A0AAV9H7A8</accession>
<feature type="region of interest" description="Disordered" evidence="14">
    <location>
        <begin position="182"/>
        <end position="226"/>
    </location>
</feature>
<keyword evidence="17" id="KW-1185">Reference proteome</keyword>
<dbReference type="GO" id="GO:0006816">
    <property type="term" value="P:calcium ion transport"/>
    <property type="evidence" value="ECO:0007669"/>
    <property type="project" value="UniProtKB-KW"/>
</dbReference>
<evidence type="ECO:0000256" key="9">
    <source>
        <dbReference type="ARBA" id="ARBA00022837"/>
    </source>
</evidence>
<feature type="transmembrane region" description="Helical" evidence="15">
    <location>
        <begin position="87"/>
        <end position="105"/>
    </location>
</feature>
<dbReference type="EMBL" id="MU865191">
    <property type="protein sequence ID" value="KAK4456587.1"/>
    <property type="molecule type" value="Genomic_DNA"/>
</dbReference>
<evidence type="ECO:0000256" key="3">
    <source>
        <dbReference type="ARBA" id="ARBA00016584"/>
    </source>
</evidence>
<dbReference type="GO" id="GO:2001256">
    <property type="term" value="P:regulation of store-operated calcium entry"/>
    <property type="evidence" value="ECO:0007669"/>
    <property type="project" value="InterPro"/>
</dbReference>
<evidence type="ECO:0000256" key="12">
    <source>
        <dbReference type="ARBA" id="ARBA00023136"/>
    </source>
</evidence>
<reference evidence="16" key="2">
    <citation type="submission" date="2023-06" db="EMBL/GenBank/DDBJ databases">
        <authorList>
            <consortium name="Lawrence Berkeley National Laboratory"/>
            <person name="Mondo S.J."/>
            <person name="Hensen N."/>
            <person name="Bonometti L."/>
            <person name="Westerberg I."/>
            <person name="Brannstrom I.O."/>
            <person name="Guillou S."/>
            <person name="Cros-Aarteil S."/>
            <person name="Calhoun S."/>
            <person name="Haridas S."/>
            <person name="Kuo A."/>
            <person name="Pangilinan J."/>
            <person name="Riley R."/>
            <person name="Labutti K."/>
            <person name="Andreopoulos B."/>
            <person name="Lipzen A."/>
            <person name="Chen C."/>
            <person name="Yanf M."/>
            <person name="Daum C."/>
            <person name="Ng V."/>
            <person name="Clum A."/>
            <person name="Steindorff A."/>
            <person name="Ohm R."/>
            <person name="Martin F."/>
            <person name="Silar P."/>
            <person name="Natvig D."/>
            <person name="Lalanne C."/>
            <person name="Gautier V."/>
            <person name="Ament-Velasquez S.L."/>
            <person name="Kruys A."/>
            <person name="Hutchinson M.I."/>
            <person name="Powell A.J."/>
            <person name="Barry K."/>
            <person name="Miller A.N."/>
            <person name="Grigoriev I.V."/>
            <person name="Debuchy R."/>
            <person name="Gladieux P."/>
            <person name="Thoren M.H."/>
            <person name="Johannesson H."/>
        </authorList>
    </citation>
    <scope>NUCLEOTIDE SEQUENCE</scope>
    <source>
        <strain evidence="16">PSN324</strain>
    </source>
</reference>
<feature type="compositionally biased region" description="Polar residues" evidence="14">
    <location>
        <begin position="137"/>
        <end position="147"/>
    </location>
</feature>
<keyword evidence="5" id="KW-0109">Calcium transport</keyword>
<reference evidence="16" key="1">
    <citation type="journal article" date="2023" name="Mol. Phylogenet. Evol.">
        <title>Genome-scale phylogeny and comparative genomics of the fungal order Sordariales.</title>
        <authorList>
            <person name="Hensen N."/>
            <person name="Bonometti L."/>
            <person name="Westerberg I."/>
            <person name="Brannstrom I.O."/>
            <person name="Guillou S."/>
            <person name="Cros-Aarteil S."/>
            <person name="Calhoun S."/>
            <person name="Haridas S."/>
            <person name="Kuo A."/>
            <person name="Mondo S."/>
            <person name="Pangilinan J."/>
            <person name="Riley R."/>
            <person name="LaButti K."/>
            <person name="Andreopoulos B."/>
            <person name="Lipzen A."/>
            <person name="Chen C."/>
            <person name="Yan M."/>
            <person name="Daum C."/>
            <person name="Ng V."/>
            <person name="Clum A."/>
            <person name="Steindorff A."/>
            <person name="Ohm R.A."/>
            <person name="Martin F."/>
            <person name="Silar P."/>
            <person name="Natvig D.O."/>
            <person name="Lalanne C."/>
            <person name="Gautier V."/>
            <person name="Ament-Velasquez S.L."/>
            <person name="Kruys A."/>
            <person name="Hutchinson M.I."/>
            <person name="Powell A.J."/>
            <person name="Barry K."/>
            <person name="Miller A.N."/>
            <person name="Grigoriev I.V."/>
            <person name="Debuchy R."/>
            <person name="Gladieux P."/>
            <person name="Hiltunen Thoren M."/>
            <person name="Johannesson H."/>
        </authorList>
    </citation>
    <scope>NUCLEOTIDE SEQUENCE</scope>
    <source>
        <strain evidence="16">PSN324</strain>
    </source>
</reference>
<keyword evidence="12 15" id="KW-0472">Membrane</keyword>
<keyword evidence="11" id="KW-0406">Ion transport</keyword>
<sequence length="226" mass="24222">MRCVNSGSSYTSQDIQWTCTTTLPSTLKLDNTNVICEGYDSPDDVYVLKGSCGVEYSLSLTEEGRTKYGNVGNGGSSWEGTGTDGKIFWIIFVAVVAWIFWGAFFKDRNGRGENGGRRARRDNDPPPAYSERYDQPAFTSSSYPSRQRQQDAGGWRPGFWTGMATGGAMGYAAGARNNNRNTFGSRTSGGLFGGGGSQEGYHGGGAGSRSAEGQHESTGYGGTSRR</sequence>
<keyword evidence="7" id="KW-0732">Signal</keyword>
<evidence type="ECO:0000256" key="5">
    <source>
        <dbReference type="ARBA" id="ARBA00022568"/>
    </source>
</evidence>
<keyword evidence="8" id="KW-0256">Endoplasmic reticulum</keyword>
<comment type="subcellular location">
    <subcellularLocation>
        <location evidence="1">Endoplasmic reticulum membrane</location>
        <topology evidence="1">Single-pass type I membrane protein</topology>
    </subcellularLocation>
</comment>
<gene>
    <name evidence="16" type="ORF">QBC42DRAFT_280952</name>
</gene>
<comment type="similarity">
    <text evidence="2">Belongs to the SARAF family.</text>
</comment>
<keyword evidence="6 15" id="KW-0812">Transmembrane</keyword>
<dbReference type="Proteomes" id="UP001321749">
    <property type="component" value="Unassembled WGS sequence"/>
</dbReference>
<evidence type="ECO:0000256" key="7">
    <source>
        <dbReference type="ARBA" id="ARBA00022729"/>
    </source>
</evidence>
<evidence type="ECO:0000256" key="1">
    <source>
        <dbReference type="ARBA" id="ARBA00004115"/>
    </source>
</evidence>
<dbReference type="InterPro" id="IPR009567">
    <property type="entry name" value="SARAF"/>
</dbReference>
<feature type="compositionally biased region" description="Basic and acidic residues" evidence="14">
    <location>
        <begin position="111"/>
        <end position="124"/>
    </location>
</feature>
<keyword evidence="10 15" id="KW-1133">Transmembrane helix</keyword>
<evidence type="ECO:0000313" key="17">
    <source>
        <dbReference type="Proteomes" id="UP001321749"/>
    </source>
</evidence>
<dbReference type="Pfam" id="PF06682">
    <property type="entry name" value="SARAF"/>
    <property type="match status" value="1"/>
</dbReference>
<evidence type="ECO:0000256" key="11">
    <source>
        <dbReference type="ARBA" id="ARBA00023065"/>
    </source>
</evidence>
<dbReference type="GO" id="GO:0005789">
    <property type="term" value="C:endoplasmic reticulum membrane"/>
    <property type="evidence" value="ECO:0007669"/>
    <property type="project" value="UniProtKB-SubCell"/>
</dbReference>
<keyword evidence="4" id="KW-0813">Transport</keyword>
<evidence type="ECO:0000256" key="13">
    <source>
        <dbReference type="ARBA" id="ARBA00031116"/>
    </source>
</evidence>
<dbReference type="PANTHER" id="PTHR15929:SF0">
    <property type="entry name" value="STORE-OPERATED CALCIUM ENTRY-ASSOCIATED REGULATORY FACTOR"/>
    <property type="match status" value="1"/>
</dbReference>
<evidence type="ECO:0000256" key="8">
    <source>
        <dbReference type="ARBA" id="ARBA00022824"/>
    </source>
</evidence>
<evidence type="ECO:0000256" key="10">
    <source>
        <dbReference type="ARBA" id="ARBA00022989"/>
    </source>
</evidence>
<evidence type="ECO:0000256" key="4">
    <source>
        <dbReference type="ARBA" id="ARBA00022448"/>
    </source>
</evidence>
<evidence type="ECO:0000256" key="6">
    <source>
        <dbReference type="ARBA" id="ARBA00022692"/>
    </source>
</evidence>
<feature type="compositionally biased region" description="Gly residues" evidence="14">
    <location>
        <begin position="190"/>
        <end position="207"/>
    </location>
</feature>
<dbReference type="AlphaFoldDB" id="A0AAV9H7A8"/>
<dbReference type="PANTHER" id="PTHR15929">
    <property type="entry name" value="STORE-OPERATED CALCIUM ENTRY-ASSOCIATED REGULATORY FACTOR"/>
    <property type="match status" value="1"/>
</dbReference>
<evidence type="ECO:0000313" key="16">
    <source>
        <dbReference type="EMBL" id="KAK4456587.1"/>
    </source>
</evidence>